<protein>
    <recommendedName>
        <fullName evidence="4">Glycosyltransferase RgtA/B/C/D-like domain-containing protein</fullName>
    </recommendedName>
</protein>
<keyword evidence="1" id="KW-0472">Membrane</keyword>
<organism evidence="2 3">
    <name type="scientific">Nocardia callitridis</name>
    <dbReference type="NCBI Taxonomy" id="648753"/>
    <lineage>
        <taxon>Bacteria</taxon>
        <taxon>Bacillati</taxon>
        <taxon>Actinomycetota</taxon>
        <taxon>Actinomycetes</taxon>
        <taxon>Mycobacteriales</taxon>
        <taxon>Nocardiaceae</taxon>
        <taxon>Nocardia</taxon>
    </lineage>
</organism>
<feature type="transmembrane region" description="Helical" evidence="1">
    <location>
        <begin position="209"/>
        <end position="231"/>
    </location>
</feature>
<evidence type="ECO:0000313" key="3">
    <source>
        <dbReference type="Proteomes" id="UP001500603"/>
    </source>
</evidence>
<feature type="transmembrane region" description="Helical" evidence="1">
    <location>
        <begin position="263"/>
        <end position="285"/>
    </location>
</feature>
<comment type="caution">
    <text evidence="2">The sequence shown here is derived from an EMBL/GenBank/DDBJ whole genome shotgun (WGS) entry which is preliminary data.</text>
</comment>
<name>A0ABP9KU33_9NOCA</name>
<keyword evidence="1" id="KW-0812">Transmembrane</keyword>
<sequence length="542" mass="58826">MLAAVFGGVALLGWRAAEYGDWIVDDAGITFAYARSVADGFGPVLQPGAEPVEGFSNPTWLFVLTVGKWCGLFDHGALFGIPDYVIFPKAVALLCCAGILVACYAVAQRVSRWPALVTFATGATSAAIPSFVIWCFSGLENALFALTACVLAVHVFLAVLDDRLWTPRVAAIAGVLAALAALTRPDGMIYLVAYPLISMILLRRNTLAVAVRCMVYSGLAFVVPFGAYLLWRINEFGRFVPNTAVAKHQAPPTLSDLGKALDLAHYVGAFAVTAALVVVALALWSSSGWRDGAVALLVPLALAVLAYCVLEPDWMGQFRFATPVWALGALVLVLSVAQLLERLRTRGRTLVAVVLIGAVIPTGTAFAESAESYRADPDVPVCWIAFRFGRMFNEYADIIDLPHGTLLTPDMGGSSLTSRLQLIDMAGLTHTRMADIIADDGRTSFGDYVFDELRPTFIHTHGPWLENNITTDLRVNRDYYQLQQSTDPALPDEDWVRKDVVRDEHQLRQLRNYAGTVIPALLRKQRTEGCGPILRPGQTLAG</sequence>
<feature type="transmembrane region" description="Helical" evidence="1">
    <location>
        <begin position="349"/>
        <end position="367"/>
    </location>
</feature>
<evidence type="ECO:0008006" key="4">
    <source>
        <dbReference type="Google" id="ProtNLM"/>
    </source>
</evidence>
<feature type="transmembrane region" description="Helical" evidence="1">
    <location>
        <begin position="86"/>
        <end position="107"/>
    </location>
</feature>
<keyword evidence="1" id="KW-1133">Transmembrane helix</keyword>
<evidence type="ECO:0000256" key="1">
    <source>
        <dbReference type="SAM" id="Phobius"/>
    </source>
</evidence>
<dbReference type="EMBL" id="BAABJM010000005">
    <property type="protein sequence ID" value="GAA5063659.1"/>
    <property type="molecule type" value="Genomic_DNA"/>
</dbReference>
<evidence type="ECO:0000313" key="2">
    <source>
        <dbReference type="EMBL" id="GAA5063659.1"/>
    </source>
</evidence>
<feature type="transmembrane region" description="Helical" evidence="1">
    <location>
        <begin position="316"/>
        <end position="337"/>
    </location>
</feature>
<feature type="transmembrane region" description="Helical" evidence="1">
    <location>
        <begin position="113"/>
        <end position="136"/>
    </location>
</feature>
<dbReference type="Proteomes" id="UP001500603">
    <property type="component" value="Unassembled WGS sequence"/>
</dbReference>
<reference evidence="3" key="1">
    <citation type="journal article" date="2019" name="Int. J. Syst. Evol. Microbiol.">
        <title>The Global Catalogue of Microorganisms (GCM) 10K type strain sequencing project: providing services to taxonomists for standard genome sequencing and annotation.</title>
        <authorList>
            <consortium name="The Broad Institute Genomics Platform"/>
            <consortium name="The Broad Institute Genome Sequencing Center for Infectious Disease"/>
            <person name="Wu L."/>
            <person name="Ma J."/>
        </authorList>
    </citation>
    <scope>NUCLEOTIDE SEQUENCE [LARGE SCALE GENOMIC DNA]</scope>
    <source>
        <strain evidence="3">JCM 18298</strain>
    </source>
</reference>
<feature type="transmembrane region" description="Helical" evidence="1">
    <location>
        <begin position="143"/>
        <end position="160"/>
    </location>
</feature>
<feature type="transmembrane region" description="Helical" evidence="1">
    <location>
        <begin position="292"/>
        <end position="310"/>
    </location>
</feature>
<accession>A0ABP9KU33</accession>
<keyword evidence="3" id="KW-1185">Reference proteome</keyword>
<feature type="transmembrane region" description="Helical" evidence="1">
    <location>
        <begin position="172"/>
        <end position="197"/>
    </location>
</feature>
<gene>
    <name evidence="2" type="ORF">GCM10023318_48670</name>
</gene>
<proteinExistence type="predicted"/>